<evidence type="ECO:0000313" key="2">
    <source>
        <dbReference type="EMBL" id="KAF8004469.1"/>
    </source>
</evidence>
<feature type="transmembrane region" description="Helical" evidence="1">
    <location>
        <begin position="44"/>
        <end position="62"/>
    </location>
</feature>
<keyword evidence="3" id="KW-1185">Reference proteome</keyword>
<proteinExistence type="predicted"/>
<keyword evidence="1" id="KW-0812">Transmembrane</keyword>
<dbReference type="OrthoDB" id="4082935at2759"/>
<evidence type="ECO:0000313" key="3">
    <source>
        <dbReference type="Proteomes" id="UP000649328"/>
    </source>
</evidence>
<feature type="transmembrane region" description="Helical" evidence="1">
    <location>
        <begin position="152"/>
        <end position="171"/>
    </location>
</feature>
<comment type="caution">
    <text evidence="2">The sequence shown here is derived from an EMBL/GenBank/DDBJ whole genome shotgun (WGS) entry which is preliminary data.</text>
</comment>
<reference evidence="2" key="1">
    <citation type="submission" date="2020-10" db="EMBL/GenBank/DDBJ databases">
        <title>The Whole-Genome Sequence of Metschnikowia persimmonesis, a Novel Endophytic Yeast Species Isolated from Medicinal Plant Diospyros kaki Thumb.</title>
        <authorList>
            <person name="Rahmat E."/>
            <person name="Kang Y."/>
        </authorList>
    </citation>
    <scope>NUCLEOTIDE SEQUENCE</scope>
    <source>
        <strain evidence="2">KIOM G15050</strain>
    </source>
</reference>
<name>A0A8H7LDH8_9ASCO</name>
<keyword evidence="1" id="KW-1133">Transmembrane helix</keyword>
<protein>
    <submittedName>
        <fullName evidence="2">Uncharacterized protein</fullName>
    </submittedName>
</protein>
<feature type="transmembrane region" description="Helical" evidence="1">
    <location>
        <begin position="122"/>
        <end position="140"/>
    </location>
</feature>
<organism evidence="2 3">
    <name type="scientific">Metschnikowia pulcherrima</name>
    <dbReference type="NCBI Taxonomy" id="27326"/>
    <lineage>
        <taxon>Eukaryota</taxon>
        <taxon>Fungi</taxon>
        <taxon>Dikarya</taxon>
        <taxon>Ascomycota</taxon>
        <taxon>Saccharomycotina</taxon>
        <taxon>Pichiomycetes</taxon>
        <taxon>Metschnikowiaceae</taxon>
        <taxon>Metschnikowia</taxon>
    </lineage>
</organism>
<dbReference type="Proteomes" id="UP000649328">
    <property type="component" value="Unassembled WGS sequence"/>
</dbReference>
<dbReference type="EMBL" id="JACBPP010000002">
    <property type="protein sequence ID" value="KAF8004469.1"/>
    <property type="molecule type" value="Genomic_DNA"/>
</dbReference>
<dbReference type="AlphaFoldDB" id="A0A8H7LDH8"/>
<keyword evidence="1" id="KW-0472">Membrane</keyword>
<gene>
    <name evidence="2" type="ORF">HF325_001917</name>
</gene>
<sequence>MLVRGIFNAPEIQFAKACVTRAMSTVYEKGKNLPNMTNMELVKAIWLPLAFVLCMRLLGFIVETYASAISTYTVSFFRHMLVLAHGTLAIREEIPLASLLNAENTLLLIAAWLHVTSNPNPLKLFSFAIFSYMNLISFVLHELISANAFTTALFPVLSCIEPVLLGIACFADYCVQLMYYREYILDQTPLLYGLIFSYISFKRLEKSELARVSLYSLFDMVYAILLRIKTPKLLLRLFRSYQRIVYFLVPIEAAAESTDVTRKTSVRTRATSIFFEPILIINDLN</sequence>
<accession>A0A8H7LDH8</accession>
<evidence type="ECO:0000256" key="1">
    <source>
        <dbReference type="SAM" id="Phobius"/>
    </source>
</evidence>